<feature type="transmembrane region" description="Helical" evidence="1">
    <location>
        <begin position="6"/>
        <end position="25"/>
    </location>
</feature>
<evidence type="ECO:0000256" key="1">
    <source>
        <dbReference type="SAM" id="Phobius"/>
    </source>
</evidence>
<sequence>MTVEKGKKIIGIVLILVSIAALFTWEKWGKNRFLYEDVLAFSQNVEKGTVITEDMISTVKMDIGEEDQLKSADKKSIIGREAAFFIHKGAPLFREYFVEEGLTADEKRDRYILSIPADWLLSAPKTMTRGDRAYFYSNGKFVTSAILSYAEEEGKSYEVVVSASQAETLSKIASRGDEIVITYTTNAAEAVGVS</sequence>
<dbReference type="EMBL" id="QRMS01000001">
    <property type="protein sequence ID" value="RHJ89926.1"/>
    <property type="molecule type" value="Genomic_DNA"/>
</dbReference>
<keyword evidence="1" id="KW-0472">Membrane</keyword>
<dbReference type="STRING" id="1776384.GCA_900086585_03293"/>
<keyword evidence="1" id="KW-0812">Transmembrane</keyword>
<evidence type="ECO:0000313" key="4">
    <source>
        <dbReference type="Proteomes" id="UP000284841"/>
    </source>
</evidence>
<gene>
    <name evidence="3" type="ORF">DW099_05025</name>
</gene>
<dbReference type="Pfam" id="PF08666">
    <property type="entry name" value="SAF"/>
    <property type="match status" value="1"/>
</dbReference>
<protein>
    <recommendedName>
        <fullName evidence="2">SAF domain-containing protein</fullName>
    </recommendedName>
</protein>
<keyword evidence="1" id="KW-1133">Transmembrane helix</keyword>
<comment type="caution">
    <text evidence="3">The sequence shown here is derived from an EMBL/GenBank/DDBJ whole genome shotgun (WGS) entry which is preliminary data.</text>
</comment>
<keyword evidence="4" id="KW-1185">Reference proteome</keyword>
<dbReference type="Proteomes" id="UP000284841">
    <property type="component" value="Unassembled WGS sequence"/>
</dbReference>
<dbReference type="OrthoDB" id="1738401at2"/>
<organism evidence="3 4">
    <name type="scientific">Emergencia timonensis</name>
    <dbReference type="NCBI Taxonomy" id="1776384"/>
    <lineage>
        <taxon>Bacteria</taxon>
        <taxon>Bacillati</taxon>
        <taxon>Bacillota</taxon>
        <taxon>Clostridia</taxon>
        <taxon>Peptostreptococcales</taxon>
        <taxon>Anaerovoracaceae</taxon>
        <taxon>Emergencia</taxon>
    </lineage>
</organism>
<dbReference type="CDD" id="cd11614">
    <property type="entry name" value="SAF_CpaB_FlgA_like"/>
    <property type="match status" value="1"/>
</dbReference>
<reference evidence="3 4" key="1">
    <citation type="submission" date="2018-08" db="EMBL/GenBank/DDBJ databases">
        <title>A genome reference for cultivated species of the human gut microbiota.</title>
        <authorList>
            <person name="Zou Y."/>
            <person name="Xue W."/>
            <person name="Luo G."/>
        </authorList>
    </citation>
    <scope>NUCLEOTIDE SEQUENCE [LARGE SCALE GENOMIC DNA]</scope>
    <source>
        <strain evidence="3 4">AM07-24</strain>
    </source>
</reference>
<dbReference type="SMART" id="SM00858">
    <property type="entry name" value="SAF"/>
    <property type="match status" value="1"/>
</dbReference>
<proteinExistence type="predicted"/>
<dbReference type="Gene3D" id="3.90.1210.10">
    <property type="entry name" value="Antifreeze-like/N-acetylneuraminic acid synthase C-terminal domain"/>
    <property type="match status" value="1"/>
</dbReference>
<dbReference type="InterPro" id="IPR013974">
    <property type="entry name" value="SAF"/>
</dbReference>
<name>A0A415E808_9FIRM</name>
<evidence type="ECO:0000259" key="2">
    <source>
        <dbReference type="SMART" id="SM00858"/>
    </source>
</evidence>
<evidence type="ECO:0000313" key="3">
    <source>
        <dbReference type="EMBL" id="RHJ89926.1"/>
    </source>
</evidence>
<accession>A0A415E808</accession>
<dbReference type="AlphaFoldDB" id="A0A415E808"/>
<feature type="domain" description="SAF" evidence="2">
    <location>
        <begin position="36"/>
        <end position="98"/>
    </location>
</feature>